<dbReference type="Pfam" id="PF13563">
    <property type="entry name" value="2_5_RNA_ligase2"/>
    <property type="match status" value="1"/>
</dbReference>
<evidence type="ECO:0000313" key="1">
    <source>
        <dbReference type="EMBL" id="RIW37265.1"/>
    </source>
</evidence>
<dbReference type="PANTHER" id="PTHR36039:SF2">
    <property type="entry name" value="RNA LIGASE_CYCLIC NUCLEOTIDE PHOSPHODIESTERASE FAMILY PROTEIN"/>
    <property type="match status" value="1"/>
</dbReference>
<dbReference type="SUPFAM" id="SSF55144">
    <property type="entry name" value="LigT-like"/>
    <property type="match status" value="1"/>
</dbReference>
<name>A0A3A1R3G8_9BACI</name>
<dbReference type="PANTHER" id="PTHR36039">
    <property type="match status" value="1"/>
</dbReference>
<reference evidence="1 2" key="1">
    <citation type="submission" date="2018-09" db="EMBL/GenBank/DDBJ databases">
        <title>Bacillus saliacetes sp. nov., isolated from Thai shrimp paste (Ka-pi).</title>
        <authorList>
            <person name="Daroonpunt R."/>
            <person name="Tanasupawat S."/>
            <person name="Yiamsombut S."/>
        </authorList>
    </citation>
    <scope>NUCLEOTIDE SEQUENCE [LARGE SCALE GENOMIC DNA]</scope>
    <source>
        <strain evidence="1 2">SKP7-4</strain>
    </source>
</reference>
<dbReference type="InterPro" id="IPR009097">
    <property type="entry name" value="Cyclic_Pdiesterase"/>
</dbReference>
<dbReference type="Gene3D" id="3.90.1140.10">
    <property type="entry name" value="Cyclic phosphodiesterase"/>
    <property type="match status" value="1"/>
</dbReference>
<dbReference type="AlphaFoldDB" id="A0A3A1R3G8"/>
<sequence length="189" mass="21693">MYWVAALFDDETEQLIKNLWNELREESISFYADEIKNGRPHITLASYKEIDKQQFIEGMKEFYNDKEEVKICFNTVGSFLNYGTLFFSPTVSTELLDLHASHYEFFKEDTPAANDVYVPGEWIPHCTLANKLTEEELAVAFQYCLKKNDLIKGVIKEIALIQLAEVDEGQIEAPVVYSIPLKKAGNKHG</sequence>
<keyword evidence="1" id="KW-0436">Ligase</keyword>
<organism evidence="1 2">
    <name type="scientific">Bacillus salacetis</name>
    <dbReference type="NCBI Taxonomy" id="2315464"/>
    <lineage>
        <taxon>Bacteria</taxon>
        <taxon>Bacillati</taxon>
        <taxon>Bacillota</taxon>
        <taxon>Bacilli</taxon>
        <taxon>Bacillales</taxon>
        <taxon>Bacillaceae</taxon>
        <taxon>Bacillus</taxon>
    </lineage>
</organism>
<keyword evidence="2" id="KW-1185">Reference proteome</keyword>
<dbReference type="RefSeq" id="WP_119545683.1">
    <property type="nucleotide sequence ID" value="NZ_QXIR01000004.1"/>
</dbReference>
<evidence type="ECO:0000313" key="2">
    <source>
        <dbReference type="Proteomes" id="UP000265801"/>
    </source>
</evidence>
<accession>A0A3A1R3G8</accession>
<dbReference type="EMBL" id="QXIR01000004">
    <property type="protein sequence ID" value="RIW37265.1"/>
    <property type="molecule type" value="Genomic_DNA"/>
</dbReference>
<proteinExistence type="predicted"/>
<dbReference type="Proteomes" id="UP000265801">
    <property type="component" value="Unassembled WGS sequence"/>
</dbReference>
<gene>
    <name evidence="1" type="ORF">D3H55_04270</name>
</gene>
<dbReference type="OrthoDB" id="463286at2"/>
<comment type="caution">
    <text evidence="1">The sequence shown here is derived from an EMBL/GenBank/DDBJ whole genome shotgun (WGS) entry which is preliminary data.</text>
</comment>
<dbReference type="GO" id="GO:0016874">
    <property type="term" value="F:ligase activity"/>
    <property type="evidence" value="ECO:0007669"/>
    <property type="project" value="UniProtKB-KW"/>
</dbReference>
<protein>
    <submittedName>
        <fullName evidence="1">2'-5' RNA ligase family protein</fullName>
    </submittedName>
</protein>